<dbReference type="PANTHER" id="PTHR36844">
    <property type="entry name" value="PROTEASE PRSW"/>
    <property type="match status" value="1"/>
</dbReference>
<keyword evidence="2" id="KW-1133">Transmembrane helix</keyword>
<evidence type="ECO:0000313" key="3">
    <source>
        <dbReference type="EMBL" id="OXM58606.1"/>
    </source>
</evidence>
<feature type="transmembrane region" description="Helical" evidence="2">
    <location>
        <begin position="264"/>
        <end position="285"/>
    </location>
</feature>
<protein>
    <recommendedName>
        <fullName evidence="5">PrsW family intramembrane metalloprotease</fullName>
    </recommendedName>
</protein>
<dbReference type="InterPro" id="IPR026898">
    <property type="entry name" value="PrsW"/>
</dbReference>
<feature type="transmembrane region" description="Helical" evidence="2">
    <location>
        <begin position="238"/>
        <end position="257"/>
    </location>
</feature>
<feature type="transmembrane region" description="Helical" evidence="2">
    <location>
        <begin position="129"/>
        <end position="147"/>
    </location>
</feature>
<evidence type="ECO:0000256" key="2">
    <source>
        <dbReference type="SAM" id="Phobius"/>
    </source>
</evidence>
<evidence type="ECO:0000313" key="4">
    <source>
        <dbReference type="Proteomes" id="UP000215223"/>
    </source>
</evidence>
<name>A0A229SID1_9PSEU</name>
<dbReference type="EMBL" id="NMQT01000008">
    <property type="protein sequence ID" value="OXM58606.1"/>
    <property type="molecule type" value="Genomic_DNA"/>
</dbReference>
<sequence length="429" mass="47093">MTQRFSQAEVSAAARLQASIDTKLGRDPTPPRSHETAVPTSDRPVSPDLRAAAAQLHRKISRRLNRDPMPSVWVGILRPPIVLTVLSTLLLVALKVNPVAALVAVLSVSFPVGVLRWIDRWRPKTEGQFWRSFGRGAWAGFIVLLVMEAMRARQGTGATLERLLGEPMLAELLKGIFVILIVIRMNGDLDRMLDWIVYGGFVAAGFAFIENVFSFAAFHAGVPTAAPGEVAAFTLRGVLTPFMNLLCTCLIVVGVALAIRTRRLLVQLGAPLLGTLGAVWLHSVWIRTETLPPAAFINVYFLIMVPVFALTALVVYHQHARDLRALAAELPDLVADKVVVPAELVLLSSLRARRHWRTAVRKRSGIRTARAVAQYQEAVTELAVLRRSIRAGDVGSGVRARELDLMREVARTQVEATWLDGAVTSQAKR</sequence>
<keyword evidence="2" id="KW-0472">Membrane</keyword>
<dbReference type="Pfam" id="PF13367">
    <property type="entry name" value="PrsW-protease"/>
    <property type="match status" value="1"/>
</dbReference>
<proteinExistence type="predicted"/>
<dbReference type="GO" id="GO:0008233">
    <property type="term" value="F:peptidase activity"/>
    <property type="evidence" value="ECO:0007669"/>
    <property type="project" value="InterPro"/>
</dbReference>
<feature type="transmembrane region" description="Helical" evidence="2">
    <location>
        <begin position="297"/>
        <end position="316"/>
    </location>
</feature>
<reference evidence="3 4" key="1">
    <citation type="submission" date="2017-07" db="EMBL/GenBank/DDBJ databases">
        <title>Amycolatopsis thailandensis Genome sequencing and assembly.</title>
        <authorList>
            <person name="Kaur N."/>
            <person name="Mayilraj S."/>
        </authorList>
    </citation>
    <scope>NUCLEOTIDE SEQUENCE [LARGE SCALE GENOMIC DNA]</scope>
    <source>
        <strain evidence="3 4">JCM 16380</strain>
    </source>
</reference>
<dbReference type="RefSeq" id="WP_093932043.1">
    <property type="nucleotide sequence ID" value="NZ_NMQT01000008.1"/>
</dbReference>
<comment type="caution">
    <text evidence="3">The sequence shown here is derived from an EMBL/GenBank/DDBJ whole genome shotgun (WGS) entry which is preliminary data.</text>
</comment>
<accession>A0A229SID1</accession>
<feature type="transmembrane region" description="Helical" evidence="2">
    <location>
        <begin position="99"/>
        <end position="117"/>
    </location>
</feature>
<evidence type="ECO:0008006" key="5">
    <source>
        <dbReference type="Google" id="ProtNLM"/>
    </source>
</evidence>
<keyword evidence="4" id="KW-1185">Reference proteome</keyword>
<gene>
    <name evidence="3" type="ORF">CFP71_01700</name>
</gene>
<keyword evidence="2" id="KW-0812">Transmembrane</keyword>
<evidence type="ECO:0000256" key="1">
    <source>
        <dbReference type="SAM" id="MobiDB-lite"/>
    </source>
</evidence>
<dbReference type="Proteomes" id="UP000215223">
    <property type="component" value="Unassembled WGS sequence"/>
</dbReference>
<feature type="transmembrane region" description="Helical" evidence="2">
    <location>
        <begin position="167"/>
        <end position="183"/>
    </location>
</feature>
<feature type="region of interest" description="Disordered" evidence="1">
    <location>
        <begin position="19"/>
        <end position="45"/>
    </location>
</feature>
<dbReference type="AlphaFoldDB" id="A0A229SID1"/>
<feature type="transmembrane region" description="Helical" evidence="2">
    <location>
        <begin position="195"/>
        <end position="218"/>
    </location>
</feature>
<dbReference type="OrthoDB" id="9785431at2"/>
<organism evidence="3 4">
    <name type="scientific">Amycolatopsis thailandensis</name>
    <dbReference type="NCBI Taxonomy" id="589330"/>
    <lineage>
        <taxon>Bacteria</taxon>
        <taxon>Bacillati</taxon>
        <taxon>Actinomycetota</taxon>
        <taxon>Actinomycetes</taxon>
        <taxon>Pseudonocardiales</taxon>
        <taxon>Pseudonocardiaceae</taxon>
        <taxon>Amycolatopsis</taxon>
    </lineage>
</organism>
<feature type="transmembrane region" description="Helical" evidence="2">
    <location>
        <begin position="72"/>
        <end position="93"/>
    </location>
</feature>
<dbReference type="PANTHER" id="PTHR36844:SF1">
    <property type="entry name" value="PROTEASE PRSW"/>
    <property type="match status" value="1"/>
</dbReference>